<name>A0A0R0LYJ9_9MICR</name>
<protein>
    <submittedName>
        <fullName evidence="8">Putative transposable element</fullName>
    </submittedName>
</protein>
<sequence>MCKIILSRFQSYINSDASELAVGEILYQKDGICGYFSKKLNDAQSRYNTMEKEMFAIWKCINHWKGLIGGSKIIVKTDNKNLLGNHSNLDKRTARWMAELTEFNLSYEFVEGKTNIIADELSRSIDEINQKFNESKKIRN</sequence>
<evidence type="ECO:0000313" key="9">
    <source>
        <dbReference type="Proteomes" id="UP000051530"/>
    </source>
</evidence>
<dbReference type="VEuPathDB" id="MicrosporidiaDB:M153_7920000734"/>
<organism evidence="8 9">
    <name type="scientific">Pseudoloma neurophilia</name>
    <dbReference type="NCBI Taxonomy" id="146866"/>
    <lineage>
        <taxon>Eukaryota</taxon>
        <taxon>Fungi</taxon>
        <taxon>Fungi incertae sedis</taxon>
        <taxon>Microsporidia</taxon>
        <taxon>Pseudoloma</taxon>
    </lineage>
</organism>
<evidence type="ECO:0000256" key="6">
    <source>
        <dbReference type="ARBA" id="ARBA00022918"/>
    </source>
</evidence>
<reference evidence="8 9" key="1">
    <citation type="submission" date="2015-07" db="EMBL/GenBank/DDBJ databases">
        <title>The genome of Pseudoloma neurophilia, a relevant intracellular parasite of the zebrafish.</title>
        <authorList>
            <person name="Ndikumana S."/>
            <person name="Pelin A."/>
            <person name="Sanders J."/>
            <person name="Corradi N."/>
        </authorList>
    </citation>
    <scope>NUCLEOTIDE SEQUENCE [LARGE SCALE GENOMIC DNA]</scope>
    <source>
        <strain evidence="8 9">MK1</strain>
    </source>
</reference>
<evidence type="ECO:0000256" key="3">
    <source>
        <dbReference type="ARBA" id="ARBA00022722"/>
    </source>
</evidence>
<keyword evidence="6" id="KW-0695">RNA-directed DNA polymerase</keyword>
<evidence type="ECO:0000313" key="8">
    <source>
        <dbReference type="EMBL" id="KRH92303.1"/>
    </source>
</evidence>
<dbReference type="Pfam" id="PF17917">
    <property type="entry name" value="RT_RNaseH"/>
    <property type="match status" value="1"/>
</dbReference>
<comment type="caution">
    <text evidence="8">The sequence shown here is derived from an EMBL/GenBank/DDBJ whole genome shotgun (WGS) entry which is preliminary data.</text>
</comment>
<keyword evidence="9" id="KW-1185">Reference proteome</keyword>
<keyword evidence="1" id="KW-0808">Transferase</keyword>
<keyword evidence="4" id="KW-0255">Endonuclease</keyword>
<evidence type="ECO:0000256" key="5">
    <source>
        <dbReference type="ARBA" id="ARBA00022801"/>
    </source>
</evidence>
<dbReference type="SUPFAM" id="SSF56672">
    <property type="entry name" value="DNA/RNA polymerases"/>
    <property type="match status" value="1"/>
</dbReference>
<dbReference type="EMBL" id="LGUB01001033">
    <property type="protein sequence ID" value="KRH92303.1"/>
    <property type="molecule type" value="Genomic_DNA"/>
</dbReference>
<dbReference type="GO" id="GO:0003964">
    <property type="term" value="F:RNA-directed DNA polymerase activity"/>
    <property type="evidence" value="ECO:0007669"/>
    <property type="project" value="UniProtKB-KW"/>
</dbReference>
<keyword evidence="2" id="KW-0548">Nucleotidyltransferase</keyword>
<dbReference type="OrthoDB" id="2195384at2759"/>
<evidence type="ECO:0000256" key="4">
    <source>
        <dbReference type="ARBA" id="ARBA00022759"/>
    </source>
</evidence>
<gene>
    <name evidence="8" type="ORF">M153_7920000734</name>
</gene>
<keyword evidence="5" id="KW-0378">Hydrolase</keyword>
<evidence type="ECO:0000259" key="7">
    <source>
        <dbReference type="Pfam" id="PF17917"/>
    </source>
</evidence>
<dbReference type="PANTHER" id="PTHR37984">
    <property type="entry name" value="PROTEIN CBG26694"/>
    <property type="match status" value="1"/>
</dbReference>
<dbReference type="PANTHER" id="PTHR37984:SF5">
    <property type="entry name" value="PROTEIN NYNRIN-LIKE"/>
    <property type="match status" value="1"/>
</dbReference>
<dbReference type="GO" id="GO:0004519">
    <property type="term" value="F:endonuclease activity"/>
    <property type="evidence" value="ECO:0007669"/>
    <property type="project" value="UniProtKB-KW"/>
</dbReference>
<dbReference type="GO" id="GO:0016787">
    <property type="term" value="F:hydrolase activity"/>
    <property type="evidence" value="ECO:0007669"/>
    <property type="project" value="UniProtKB-KW"/>
</dbReference>
<evidence type="ECO:0000256" key="1">
    <source>
        <dbReference type="ARBA" id="ARBA00022679"/>
    </source>
</evidence>
<evidence type="ECO:0000256" key="2">
    <source>
        <dbReference type="ARBA" id="ARBA00022695"/>
    </source>
</evidence>
<dbReference type="InterPro" id="IPR043502">
    <property type="entry name" value="DNA/RNA_pol_sf"/>
</dbReference>
<dbReference type="CDD" id="cd09274">
    <property type="entry name" value="RNase_HI_RT_Ty3"/>
    <property type="match status" value="1"/>
</dbReference>
<feature type="domain" description="Reverse transcriptase RNase H-like" evidence="7">
    <location>
        <begin position="12"/>
        <end position="103"/>
    </location>
</feature>
<keyword evidence="3" id="KW-0540">Nuclease</keyword>
<dbReference type="Proteomes" id="UP000051530">
    <property type="component" value="Unassembled WGS sequence"/>
</dbReference>
<proteinExistence type="predicted"/>
<dbReference type="AlphaFoldDB" id="A0A0R0LYJ9"/>
<dbReference type="InterPro" id="IPR050951">
    <property type="entry name" value="Retrovirus_Pol_polyprotein"/>
</dbReference>
<accession>A0A0R0LYJ9</accession>
<dbReference type="InterPro" id="IPR041373">
    <property type="entry name" value="RT_RNaseH"/>
</dbReference>